<protein>
    <submittedName>
        <fullName evidence="4">Uncharacterized protein</fullName>
    </submittedName>
</protein>
<keyword evidence="2" id="KW-0808">Transferase</keyword>
<proteinExistence type="inferred from homology"/>
<keyword evidence="3" id="KW-0012">Acyltransferase</keyword>
<dbReference type="GO" id="GO:0016747">
    <property type="term" value="F:acyltransferase activity, transferring groups other than amino-acyl groups"/>
    <property type="evidence" value="ECO:0007669"/>
    <property type="project" value="TreeGrafter"/>
</dbReference>
<evidence type="ECO:0000256" key="3">
    <source>
        <dbReference type="ARBA" id="ARBA00023315"/>
    </source>
</evidence>
<sequence>MLKAKSREEGSPINYTSFETFSGHVWKCVCRARKLPDDQETKLHFATNGRACLEPALPLGYFGNAIFTNNAIAIAGEIVSIKSKLTYKTPGLAITTWAWLPIHDVYFGWGLAIDMEGLCIVLPSPIKTEAYR</sequence>
<evidence type="ECO:0000313" key="5">
    <source>
        <dbReference type="Proteomes" id="UP001229421"/>
    </source>
</evidence>
<comment type="similarity">
    <text evidence="1">Belongs to the plant acyltransferase family.</text>
</comment>
<evidence type="ECO:0000256" key="1">
    <source>
        <dbReference type="ARBA" id="ARBA00009861"/>
    </source>
</evidence>
<dbReference type="AlphaFoldDB" id="A0AAD8NFM3"/>
<dbReference type="PANTHER" id="PTHR31642">
    <property type="entry name" value="TRICHOTHECENE 3-O-ACETYLTRANSFERASE"/>
    <property type="match status" value="1"/>
</dbReference>
<dbReference type="PANTHER" id="PTHR31642:SF11">
    <property type="entry name" value="SHIKIMATE O-HYDROXYCINNAMOYLTRANSFERASE"/>
    <property type="match status" value="1"/>
</dbReference>
<dbReference type="Pfam" id="PF02458">
    <property type="entry name" value="Transferase"/>
    <property type="match status" value="1"/>
</dbReference>
<comment type="caution">
    <text evidence="4">The sequence shown here is derived from an EMBL/GenBank/DDBJ whole genome shotgun (WGS) entry which is preliminary data.</text>
</comment>
<dbReference type="InterPro" id="IPR050317">
    <property type="entry name" value="Plant_Fungal_Acyltransferase"/>
</dbReference>
<dbReference type="Proteomes" id="UP001229421">
    <property type="component" value="Unassembled WGS sequence"/>
</dbReference>
<gene>
    <name evidence="4" type="ORF">QVD17_38758</name>
</gene>
<dbReference type="EMBL" id="JAUHHV010000011">
    <property type="protein sequence ID" value="KAK1407147.1"/>
    <property type="molecule type" value="Genomic_DNA"/>
</dbReference>
<name>A0AAD8NFM3_TARER</name>
<keyword evidence="5" id="KW-1185">Reference proteome</keyword>
<organism evidence="4 5">
    <name type="scientific">Tagetes erecta</name>
    <name type="common">African marigold</name>
    <dbReference type="NCBI Taxonomy" id="13708"/>
    <lineage>
        <taxon>Eukaryota</taxon>
        <taxon>Viridiplantae</taxon>
        <taxon>Streptophyta</taxon>
        <taxon>Embryophyta</taxon>
        <taxon>Tracheophyta</taxon>
        <taxon>Spermatophyta</taxon>
        <taxon>Magnoliopsida</taxon>
        <taxon>eudicotyledons</taxon>
        <taxon>Gunneridae</taxon>
        <taxon>Pentapetalae</taxon>
        <taxon>asterids</taxon>
        <taxon>campanulids</taxon>
        <taxon>Asterales</taxon>
        <taxon>Asteraceae</taxon>
        <taxon>Asteroideae</taxon>
        <taxon>Heliantheae alliance</taxon>
        <taxon>Tageteae</taxon>
        <taxon>Tagetes</taxon>
    </lineage>
</organism>
<accession>A0AAD8NFM3</accession>
<evidence type="ECO:0000256" key="2">
    <source>
        <dbReference type="ARBA" id="ARBA00022679"/>
    </source>
</evidence>
<evidence type="ECO:0000313" key="4">
    <source>
        <dbReference type="EMBL" id="KAK1407147.1"/>
    </source>
</evidence>
<reference evidence="4" key="1">
    <citation type="journal article" date="2023" name="bioRxiv">
        <title>Improved chromosome-level genome assembly for marigold (Tagetes erecta).</title>
        <authorList>
            <person name="Jiang F."/>
            <person name="Yuan L."/>
            <person name="Wang S."/>
            <person name="Wang H."/>
            <person name="Xu D."/>
            <person name="Wang A."/>
            <person name="Fan W."/>
        </authorList>
    </citation>
    <scope>NUCLEOTIDE SEQUENCE</scope>
    <source>
        <strain evidence="4">WSJ</strain>
        <tissue evidence="4">Leaf</tissue>
    </source>
</reference>
<dbReference type="InterPro" id="IPR023213">
    <property type="entry name" value="CAT-like_dom_sf"/>
</dbReference>
<dbReference type="Gene3D" id="3.30.559.10">
    <property type="entry name" value="Chloramphenicol acetyltransferase-like domain"/>
    <property type="match status" value="1"/>
</dbReference>